<organism evidence="2 3">
    <name type="scientific">Pseudocohnilembus persalinus</name>
    <name type="common">Ciliate</name>
    <dbReference type="NCBI Taxonomy" id="266149"/>
    <lineage>
        <taxon>Eukaryota</taxon>
        <taxon>Sar</taxon>
        <taxon>Alveolata</taxon>
        <taxon>Ciliophora</taxon>
        <taxon>Intramacronucleata</taxon>
        <taxon>Oligohymenophorea</taxon>
        <taxon>Scuticociliatia</taxon>
        <taxon>Philasterida</taxon>
        <taxon>Pseudocohnilembidae</taxon>
        <taxon>Pseudocohnilembus</taxon>
    </lineage>
</organism>
<evidence type="ECO:0000313" key="3">
    <source>
        <dbReference type="Proteomes" id="UP000054937"/>
    </source>
</evidence>
<feature type="compositionally biased region" description="Polar residues" evidence="1">
    <location>
        <begin position="58"/>
        <end position="75"/>
    </location>
</feature>
<protein>
    <submittedName>
        <fullName evidence="2">Uncharacterized protein</fullName>
    </submittedName>
</protein>
<sequence>MRKGNKLFTKFKAIKQVINSDRNTQKYQSFSQQLPQNKQENQLELNTPQPQKKLCSASKYNSNTESPQALSNSQPKKNRKQRKQYSKKYDNPIQNYQNEQNINQQFYYKNK</sequence>
<proteinExistence type="predicted"/>
<feature type="region of interest" description="Disordered" evidence="1">
    <location>
        <begin position="25"/>
        <end position="111"/>
    </location>
</feature>
<feature type="compositionally biased region" description="Low complexity" evidence="1">
    <location>
        <begin position="91"/>
        <end position="105"/>
    </location>
</feature>
<feature type="compositionally biased region" description="Basic residues" evidence="1">
    <location>
        <begin position="76"/>
        <end position="86"/>
    </location>
</feature>
<comment type="caution">
    <text evidence="2">The sequence shown here is derived from an EMBL/GenBank/DDBJ whole genome shotgun (WGS) entry which is preliminary data.</text>
</comment>
<reference evidence="2 3" key="1">
    <citation type="journal article" date="2015" name="Sci. Rep.">
        <title>Genome of the facultative scuticociliatosis pathogen Pseudocohnilembus persalinus provides insight into its virulence through horizontal gene transfer.</title>
        <authorList>
            <person name="Xiong J."/>
            <person name="Wang G."/>
            <person name="Cheng J."/>
            <person name="Tian M."/>
            <person name="Pan X."/>
            <person name="Warren A."/>
            <person name="Jiang C."/>
            <person name="Yuan D."/>
            <person name="Miao W."/>
        </authorList>
    </citation>
    <scope>NUCLEOTIDE SEQUENCE [LARGE SCALE GENOMIC DNA]</scope>
    <source>
        <strain evidence="2">36N120E</strain>
    </source>
</reference>
<dbReference type="InParanoid" id="A0A0V0R4Y2"/>
<keyword evidence="3" id="KW-1185">Reference proteome</keyword>
<dbReference type="AlphaFoldDB" id="A0A0V0R4Y2"/>
<dbReference type="EMBL" id="LDAU01000048">
    <property type="protein sequence ID" value="KRX09556.1"/>
    <property type="molecule type" value="Genomic_DNA"/>
</dbReference>
<feature type="compositionally biased region" description="Polar residues" evidence="1">
    <location>
        <begin position="25"/>
        <end position="50"/>
    </location>
</feature>
<accession>A0A0V0R4Y2</accession>
<evidence type="ECO:0000313" key="2">
    <source>
        <dbReference type="EMBL" id="KRX09556.1"/>
    </source>
</evidence>
<name>A0A0V0R4Y2_PSEPJ</name>
<dbReference type="Proteomes" id="UP000054937">
    <property type="component" value="Unassembled WGS sequence"/>
</dbReference>
<evidence type="ECO:0000256" key="1">
    <source>
        <dbReference type="SAM" id="MobiDB-lite"/>
    </source>
</evidence>
<gene>
    <name evidence="2" type="ORF">PPERSA_12299</name>
</gene>